<dbReference type="HAMAP" id="MF_00376">
    <property type="entry name" value="Dephospho_CoA_kinase"/>
    <property type="match status" value="1"/>
</dbReference>
<dbReference type="AlphaFoldDB" id="A0A941EN95"/>
<dbReference type="Gene3D" id="3.40.50.300">
    <property type="entry name" value="P-loop containing nucleotide triphosphate hydrolases"/>
    <property type="match status" value="1"/>
</dbReference>
<dbReference type="Proteomes" id="UP000675781">
    <property type="component" value="Unassembled WGS sequence"/>
</dbReference>
<comment type="caution">
    <text evidence="10">The sequence shown here is derived from an EMBL/GenBank/DDBJ whole genome shotgun (WGS) entry which is preliminary data.</text>
</comment>
<evidence type="ECO:0000256" key="3">
    <source>
        <dbReference type="ARBA" id="ARBA00022679"/>
    </source>
</evidence>
<keyword evidence="5 8" id="KW-0418">Kinase</keyword>
<dbReference type="RefSeq" id="WP_212528721.1">
    <property type="nucleotide sequence ID" value="NZ_JAGSOG010000051.1"/>
</dbReference>
<dbReference type="GO" id="GO:0005737">
    <property type="term" value="C:cytoplasm"/>
    <property type="evidence" value="ECO:0007669"/>
    <property type="project" value="UniProtKB-SubCell"/>
</dbReference>
<evidence type="ECO:0000256" key="9">
    <source>
        <dbReference type="NCBIfam" id="TIGR00152"/>
    </source>
</evidence>
<evidence type="ECO:0000256" key="1">
    <source>
        <dbReference type="ARBA" id="ARBA00009018"/>
    </source>
</evidence>
<comment type="subcellular location">
    <subcellularLocation>
        <location evidence="8">Cytoplasm</location>
    </subcellularLocation>
</comment>
<name>A0A941EN95_9ACTN</name>
<feature type="binding site" evidence="8">
    <location>
        <begin position="13"/>
        <end position="18"/>
    </location>
    <ligand>
        <name>ATP</name>
        <dbReference type="ChEBI" id="CHEBI:30616"/>
    </ligand>
</feature>
<protein>
    <recommendedName>
        <fullName evidence="8 9">Dephospho-CoA kinase</fullName>
        <ecNumber evidence="8 9">2.7.1.24</ecNumber>
    </recommendedName>
    <alternativeName>
        <fullName evidence="8">Dephosphocoenzyme A kinase</fullName>
    </alternativeName>
</protein>
<keyword evidence="4 8" id="KW-0547">Nucleotide-binding</keyword>
<dbReference type="InterPro" id="IPR001977">
    <property type="entry name" value="Depp_CoAkinase"/>
</dbReference>
<dbReference type="GO" id="GO:0004140">
    <property type="term" value="F:dephospho-CoA kinase activity"/>
    <property type="evidence" value="ECO:0007669"/>
    <property type="project" value="UniProtKB-UniRule"/>
</dbReference>
<organism evidence="10 11">
    <name type="scientific">Actinospica durhamensis</name>
    <dbReference type="NCBI Taxonomy" id="1508375"/>
    <lineage>
        <taxon>Bacteria</taxon>
        <taxon>Bacillati</taxon>
        <taxon>Actinomycetota</taxon>
        <taxon>Actinomycetes</taxon>
        <taxon>Catenulisporales</taxon>
        <taxon>Actinospicaceae</taxon>
        <taxon>Actinospica</taxon>
    </lineage>
</organism>
<keyword evidence="3 8" id="KW-0808">Transferase</keyword>
<evidence type="ECO:0000256" key="6">
    <source>
        <dbReference type="ARBA" id="ARBA00022840"/>
    </source>
</evidence>
<evidence type="ECO:0000256" key="8">
    <source>
        <dbReference type="HAMAP-Rule" id="MF_00376"/>
    </source>
</evidence>
<dbReference type="PROSITE" id="PS51219">
    <property type="entry name" value="DPCK"/>
    <property type="match status" value="1"/>
</dbReference>
<dbReference type="PANTHER" id="PTHR10695">
    <property type="entry name" value="DEPHOSPHO-COA KINASE-RELATED"/>
    <property type="match status" value="1"/>
</dbReference>
<reference evidence="10" key="1">
    <citation type="submission" date="2021-04" db="EMBL/GenBank/DDBJ databases">
        <title>Genome based classification of Actinospica acidithermotolerans sp. nov., an actinobacterium isolated from an Indonesian hot spring.</title>
        <authorList>
            <person name="Kusuma A.B."/>
            <person name="Putra K.E."/>
            <person name="Nafisah S."/>
            <person name="Loh J."/>
            <person name="Nouioui I."/>
            <person name="Goodfellow M."/>
        </authorList>
    </citation>
    <scope>NUCLEOTIDE SEQUENCE</scope>
    <source>
        <strain evidence="10">CSCA 57</strain>
    </source>
</reference>
<sequence>MRTLHVGLTGGIGAGKSTVAARLAALGALVLDADLAARAVVEPGTEGLAAVAEAFGPEVLGPDGALDRAALAELVFGDERRRGELNAIIHPRVRTWMAERTAAAPEGSVVVQDIPLLVESGLKPLFDVVVVVDARDETRIDRLVRLRGMSREQAEARIAAQAPRERRNAAADHLLANDGTESELVEAVDALWRELTELHHRS</sequence>
<accession>A0A941EN95</accession>
<dbReference type="InterPro" id="IPR027417">
    <property type="entry name" value="P-loop_NTPase"/>
</dbReference>
<keyword evidence="6 8" id="KW-0067">ATP-binding</keyword>
<comment type="similarity">
    <text evidence="1 8">Belongs to the CoaE family.</text>
</comment>
<evidence type="ECO:0000313" key="10">
    <source>
        <dbReference type="EMBL" id="MBR7834201.1"/>
    </source>
</evidence>
<evidence type="ECO:0000256" key="2">
    <source>
        <dbReference type="ARBA" id="ARBA00022490"/>
    </source>
</evidence>
<comment type="pathway">
    <text evidence="8">Cofactor biosynthesis; coenzyme A biosynthesis; CoA from (R)-pantothenate: step 5/5.</text>
</comment>
<keyword evidence="11" id="KW-1185">Reference proteome</keyword>
<dbReference type="CDD" id="cd02022">
    <property type="entry name" value="DPCK"/>
    <property type="match status" value="1"/>
</dbReference>
<dbReference type="FunFam" id="3.40.50.300:FF:000991">
    <property type="entry name" value="Dephospho-CoA kinase"/>
    <property type="match status" value="1"/>
</dbReference>
<dbReference type="NCBIfam" id="TIGR00152">
    <property type="entry name" value="dephospho-CoA kinase"/>
    <property type="match status" value="1"/>
</dbReference>
<evidence type="ECO:0000256" key="5">
    <source>
        <dbReference type="ARBA" id="ARBA00022777"/>
    </source>
</evidence>
<dbReference type="SUPFAM" id="SSF52540">
    <property type="entry name" value="P-loop containing nucleoside triphosphate hydrolases"/>
    <property type="match status" value="1"/>
</dbReference>
<gene>
    <name evidence="8" type="primary">coaE</name>
    <name evidence="10" type="ORF">KDL01_13080</name>
</gene>
<evidence type="ECO:0000256" key="7">
    <source>
        <dbReference type="ARBA" id="ARBA00022993"/>
    </source>
</evidence>
<proteinExistence type="inferred from homology"/>
<evidence type="ECO:0000313" key="11">
    <source>
        <dbReference type="Proteomes" id="UP000675781"/>
    </source>
</evidence>
<dbReference type="GO" id="GO:0005524">
    <property type="term" value="F:ATP binding"/>
    <property type="evidence" value="ECO:0007669"/>
    <property type="project" value="UniProtKB-UniRule"/>
</dbReference>
<evidence type="ECO:0000256" key="4">
    <source>
        <dbReference type="ARBA" id="ARBA00022741"/>
    </source>
</evidence>
<comment type="catalytic activity">
    <reaction evidence="8">
        <text>3'-dephospho-CoA + ATP = ADP + CoA + H(+)</text>
        <dbReference type="Rhea" id="RHEA:18245"/>
        <dbReference type="ChEBI" id="CHEBI:15378"/>
        <dbReference type="ChEBI" id="CHEBI:30616"/>
        <dbReference type="ChEBI" id="CHEBI:57287"/>
        <dbReference type="ChEBI" id="CHEBI:57328"/>
        <dbReference type="ChEBI" id="CHEBI:456216"/>
        <dbReference type="EC" id="2.7.1.24"/>
    </reaction>
</comment>
<dbReference type="GO" id="GO:0015937">
    <property type="term" value="P:coenzyme A biosynthetic process"/>
    <property type="evidence" value="ECO:0007669"/>
    <property type="project" value="UniProtKB-UniRule"/>
</dbReference>
<dbReference type="PANTHER" id="PTHR10695:SF46">
    <property type="entry name" value="BIFUNCTIONAL COENZYME A SYNTHASE-RELATED"/>
    <property type="match status" value="1"/>
</dbReference>
<keyword evidence="7 8" id="KW-0173">Coenzyme A biosynthesis</keyword>
<keyword evidence="2 8" id="KW-0963">Cytoplasm</keyword>
<dbReference type="NCBIfam" id="NF002879">
    <property type="entry name" value="PRK03333.1"/>
    <property type="match status" value="1"/>
</dbReference>
<dbReference type="EMBL" id="JAGSOG010000051">
    <property type="protein sequence ID" value="MBR7834201.1"/>
    <property type="molecule type" value="Genomic_DNA"/>
</dbReference>
<dbReference type="EC" id="2.7.1.24" evidence="8 9"/>
<comment type="function">
    <text evidence="8">Catalyzes the phosphorylation of the 3'-hydroxyl group of dephosphocoenzyme A to form coenzyme A.</text>
</comment>
<dbReference type="Pfam" id="PF01121">
    <property type="entry name" value="CoaE"/>
    <property type="match status" value="1"/>
</dbReference>